<evidence type="ECO:0000313" key="1">
    <source>
        <dbReference type="EMBL" id="MBT2919844.1"/>
    </source>
</evidence>
<comment type="caution">
    <text evidence="1">The sequence shown here is derived from an EMBL/GenBank/DDBJ whole genome shotgun (WGS) entry which is preliminary data.</text>
</comment>
<sequence length="76" mass="8400">MARRTLLLPPEHGCSLVLVEELDANGMVLSISYEVIDVDGNTKSYPSKAAAKAAYANRVYEAEQRLGISNSPRMWM</sequence>
<protein>
    <submittedName>
        <fullName evidence="1">Uncharacterized protein</fullName>
    </submittedName>
</protein>
<gene>
    <name evidence="1" type="ORF">PL14_14275</name>
</gene>
<accession>A0ABD4QXM3</accession>
<reference evidence="1 2" key="1">
    <citation type="journal article" date="2017" name="J. Fish Dis.">
        <title>Comparative assessment of Vibrio virulence in marine fish larvae.</title>
        <authorList>
            <person name="Ronneseth A."/>
            <person name="Castillo D."/>
            <person name="D'Alvise P."/>
            <person name="Tonnesen O."/>
            <person name="Haugland G."/>
            <person name="Grotkjaer T."/>
            <person name="Engell-Sorensen K."/>
            <person name="Norremark L."/>
            <person name="Bergh O."/>
            <person name="Wergeland H.I."/>
            <person name="Gram L."/>
        </authorList>
    </citation>
    <scope>NUCLEOTIDE SEQUENCE [LARGE SCALE GENOMIC DNA]</scope>
    <source>
        <strain evidence="1 2">90-11-286</strain>
    </source>
</reference>
<evidence type="ECO:0000313" key="2">
    <source>
        <dbReference type="Proteomes" id="UP000078309"/>
    </source>
</evidence>
<dbReference type="RefSeq" id="WP_044144328.1">
    <property type="nucleotide sequence ID" value="NZ_JAHGUI010000060.1"/>
</dbReference>
<dbReference type="EMBL" id="JAHGUI010000060">
    <property type="protein sequence ID" value="MBT2919844.1"/>
    <property type="molecule type" value="Genomic_DNA"/>
</dbReference>
<organism evidence="1 2">
    <name type="scientific">Vibrio anguillarum</name>
    <name type="common">Listonella anguillarum</name>
    <dbReference type="NCBI Taxonomy" id="55601"/>
    <lineage>
        <taxon>Bacteria</taxon>
        <taxon>Pseudomonadati</taxon>
        <taxon>Pseudomonadota</taxon>
        <taxon>Gammaproteobacteria</taxon>
        <taxon>Vibrionales</taxon>
        <taxon>Vibrionaceae</taxon>
        <taxon>Vibrio</taxon>
    </lineage>
</organism>
<proteinExistence type="predicted"/>
<dbReference type="AlphaFoldDB" id="A0ABD4QXM3"/>
<name>A0ABD4QXM3_VIBAN</name>
<dbReference type="Proteomes" id="UP000078309">
    <property type="component" value="Unassembled WGS sequence"/>
</dbReference>